<feature type="transmembrane region" description="Helical" evidence="7">
    <location>
        <begin position="12"/>
        <end position="33"/>
    </location>
</feature>
<feature type="transmembrane region" description="Helical" evidence="7">
    <location>
        <begin position="174"/>
        <end position="193"/>
    </location>
</feature>
<sequence length="509" mass="57190">MLQNLRHKTINGLKWSYLATLVSALIQLAYTIVINRLLTPTEFGMIAMANVVLRFGSYFSQMGLGAALVQKKELKQTDIRATFTLALLFSIIIYVGIYVLAPFLIKIFDQPKPELIPIIRLLGITFIINGVTAISQNILRRNMAIKALAMTEVVTYFLGYVCVGIGLAWYGFGVWSIVFAGITQSAINLIALYRMVRHSIVPIIGFQFYKPILNYGSKLSMISFLEFIKTNLDTMLIGKTLGFYQLGLYNRVMFSLRLPLVQINASLTRVIFPALSAIQNDLKKLSEVYLKSTLLLSCIILTFTGFCLGSAREIIQVLLGQQYLEAIHVFQVLAFGVGFQFIGSLAGVVCDATAYLKPKTVFTLIHLITVIILIWSLKTWGLIGIAWAMAINNIIKTIGFSILMKRLLKIPFRTQVKNLMPALFNFTIIASGVSISSYLFNQLGWHFLLILILNICVFLILGVSIIRQKYNEPVRNFISEKILSQHLINKIQGSPVMNILNFLKFRVAK</sequence>
<dbReference type="Proteomes" id="UP001310022">
    <property type="component" value="Unassembled WGS sequence"/>
</dbReference>
<feature type="transmembrane region" description="Helical" evidence="7">
    <location>
        <begin position="293"/>
        <end position="315"/>
    </location>
</feature>
<feature type="transmembrane region" description="Helical" evidence="7">
    <location>
        <begin position="81"/>
        <end position="105"/>
    </location>
</feature>
<feature type="transmembrane region" description="Helical" evidence="7">
    <location>
        <begin position="423"/>
        <end position="440"/>
    </location>
</feature>
<dbReference type="GO" id="GO:0005886">
    <property type="term" value="C:plasma membrane"/>
    <property type="evidence" value="ECO:0007669"/>
    <property type="project" value="UniProtKB-SubCell"/>
</dbReference>
<keyword evidence="4 7" id="KW-0812">Transmembrane</keyword>
<evidence type="ECO:0000256" key="5">
    <source>
        <dbReference type="ARBA" id="ARBA00022989"/>
    </source>
</evidence>
<reference evidence="8 9" key="1">
    <citation type="submission" date="2021-12" db="EMBL/GenBank/DDBJ databases">
        <title>Genome sequencing of bacteria with rrn-lacking chromosome and rrn-plasmid.</title>
        <authorList>
            <person name="Anda M."/>
            <person name="Iwasaki W."/>
        </authorList>
    </citation>
    <scope>NUCLEOTIDE SEQUENCE [LARGE SCALE GENOMIC DNA]</scope>
    <source>
        <strain evidence="8 9">NBRC 15940</strain>
    </source>
</reference>
<proteinExistence type="inferred from homology"/>
<gene>
    <name evidence="8" type="ORF">PEDI_40820</name>
</gene>
<dbReference type="PANTHER" id="PTHR30250">
    <property type="entry name" value="PST FAMILY PREDICTED COLANIC ACID TRANSPORTER"/>
    <property type="match status" value="1"/>
</dbReference>
<accession>A0AAN4W3W4</accession>
<dbReference type="CDD" id="cd13127">
    <property type="entry name" value="MATE_tuaB_like"/>
    <property type="match status" value="1"/>
</dbReference>
<evidence type="ECO:0000256" key="2">
    <source>
        <dbReference type="ARBA" id="ARBA00007430"/>
    </source>
</evidence>
<feature type="transmembrane region" description="Helical" evidence="7">
    <location>
        <begin position="383"/>
        <end position="403"/>
    </location>
</feature>
<feature type="transmembrane region" description="Helical" evidence="7">
    <location>
        <begin position="446"/>
        <end position="466"/>
    </location>
</feature>
<comment type="subcellular location">
    <subcellularLocation>
        <location evidence="1">Cell membrane</location>
        <topology evidence="1">Multi-pass membrane protein</topology>
    </subcellularLocation>
</comment>
<evidence type="ECO:0000256" key="1">
    <source>
        <dbReference type="ARBA" id="ARBA00004651"/>
    </source>
</evidence>
<evidence type="ECO:0000313" key="9">
    <source>
        <dbReference type="Proteomes" id="UP001310022"/>
    </source>
</evidence>
<protein>
    <submittedName>
        <fullName evidence="8">Lipopolysaccharide biosynthesis protein</fullName>
    </submittedName>
</protein>
<feature type="transmembrane region" description="Helical" evidence="7">
    <location>
        <begin position="327"/>
        <end position="349"/>
    </location>
</feature>
<dbReference type="RefSeq" id="WP_338238684.1">
    <property type="nucleotide sequence ID" value="NZ_BQKE01000003.1"/>
</dbReference>
<keyword evidence="5 7" id="KW-1133">Transmembrane helix</keyword>
<feature type="transmembrane region" description="Helical" evidence="7">
    <location>
        <begin position="147"/>
        <end position="168"/>
    </location>
</feature>
<evidence type="ECO:0000256" key="6">
    <source>
        <dbReference type="ARBA" id="ARBA00023136"/>
    </source>
</evidence>
<organism evidence="8 9">
    <name type="scientific">Persicobacter diffluens</name>
    <dbReference type="NCBI Taxonomy" id="981"/>
    <lineage>
        <taxon>Bacteria</taxon>
        <taxon>Pseudomonadati</taxon>
        <taxon>Bacteroidota</taxon>
        <taxon>Cytophagia</taxon>
        <taxon>Cytophagales</taxon>
        <taxon>Persicobacteraceae</taxon>
        <taxon>Persicobacter</taxon>
    </lineage>
</organism>
<evidence type="ECO:0000313" key="8">
    <source>
        <dbReference type="EMBL" id="GJM63530.1"/>
    </source>
</evidence>
<evidence type="ECO:0000256" key="3">
    <source>
        <dbReference type="ARBA" id="ARBA00022475"/>
    </source>
</evidence>
<keyword evidence="6 7" id="KW-0472">Membrane</keyword>
<keyword evidence="3" id="KW-1003">Cell membrane</keyword>
<dbReference type="PANTHER" id="PTHR30250:SF10">
    <property type="entry name" value="LIPOPOLYSACCHARIDE BIOSYNTHESIS PROTEIN WZXC"/>
    <property type="match status" value="1"/>
</dbReference>
<dbReference type="AlphaFoldDB" id="A0AAN4W3W4"/>
<dbReference type="EMBL" id="BQKE01000003">
    <property type="protein sequence ID" value="GJM63530.1"/>
    <property type="molecule type" value="Genomic_DNA"/>
</dbReference>
<feature type="transmembrane region" description="Helical" evidence="7">
    <location>
        <begin position="45"/>
        <end position="69"/>
    </location>
</feature>
<comment type="caution">
    <text evidence="8">The sequence shown here is derived from an EMBL/GenBank/DDBJ whole genome shotgun (WGS) entry which is preliminary data.</text>
</comment>
<name>A0AAN4W3W4_9BACT</name>
<feature type="transmembrane region" description="Helical" evidence="7">
    <location>
        <begin position="117"/>
        <end position="135"/>
    </location>
</feature>
<comment type="similarity">
    <text evidence="2">Belongs to the polysaccharide synthase family.</text>
</comment>
<keyword evidence="9" id="KW-1185">Reference proteome</keyword>
<evidence type="ECO:0000256" key="7">
    <source>
        <dbReference type="SAM" id="Phobius"/>
    </source>
</evidence>
<feature type="transmembrane region" description="Helical" evidence="7">
    <location>
        <begin position="361"/>
        <end position="377"/>
    </location>
</feature>
<dbReference type="InterPro" id="IPR050833">
    <property type="entry name" value="Poly_Biosynth_Transport"/>
</dbReference>
<evidence type="ECO:0000256" key="4">
    <source>
        <dbReference type="ARBA" id="ARBA00022692"/>
    </source>
</evidence>
<dbReference type="Pfam" id="PF13440">
    <property type="entry name" value="Polysacc_synt_3"/>
    <property type="match status" value="1"/>
</dbReference>